<feature type="domain" description="Amine oxidase" evidence="1">
    <location>
        <begin position="109"/>
        <end position="350"/>
    </location>
</feature>
<evidence type="ECO:0000313" key="3">
    <source>
        <dbReference type="Proteomes" id="UP000634308"/>
    </source>
</evidence>
<comment type="caution">
    <text evidence="2">The sequence shown here is derived from an EMBL/GenBank/DDBJ whole genome shotgun (WGS) entry which is preliminary data.</text>
</comment>
<dbReference type="Pfam" id="PF13450">
    <property type="entry name" value="NAD_binding_8"/>
    <property type="match status" value="1"/>
</dbReference>
<gene>
    <name evidence="2" type="ORF">GCM10008959_22030</name>
</gene>
<organism evidence="2 3">
    <name type="scientific">Deinococcus seoulensis</name>
    <dbReference type="NCBI Taxonomy" id="1837379"/>
    <lineage>
        <taxon>Bacteria</taxon>
        <taxon>Thermotogati</taxon>
        <taxon>Deinococcota</taxon>
        <taxon>Deinococci</taxon>
        <taxon>Deinococcales</taxon>
        <taxon>Deinococcaceae</taxon>
        <taxon>Deinococcus</taxon>
    </lineage>
</organism>
<dbReference type="SUPFAM" id="SSF51905">
    <property type="entry name" value="FAD/NAD(P)-binding domain"/>
    <property type="match status" value="1"/>
</dbReference>
<dbReference type="InterPro" id="IPR036188">
    <property type="entry name" value="FAD/NAD-bd_sf"/>
</dbReference>
<keyword evidence="3" id="KW-1185">Reference proteome</keyword>
<dbReference type="InterPro" id="IPR002937">
    <property type="entry name" value="Amino_oxidase"/>
</dbReference>
<reference evidence="3" key="1">
    <citation type="journal article" date="2019" name="Int. J. Syst. Evol. Microbiol.">
        <title>The Global Catalogue of Microorganisms (GCM) 10K type strain sequencing project: providing services to taxonomists for standard genome sequencing and annotation.</title>
        <authorList>
            <consortium name="The Broad Institute Genomics Platform"/>
            <consortium name="The Broad Institute Genome Sequencing Center for Infectious Disease"/>
            <person name="Wu L."/>
            <person name="Ma J."/>
        </authorList>
    </citation>
    <scope>NUCLEOTIDE SEQUENCE [LARGE SCALE GENOMIC DNA]</scope>
    <source>
        <strain evidence="3">JCM 31404</strain>
    </source>
</reference>
<dbReference type="RefSeq" id="WP_189065032.1">
    <property type="nucleotide sequence ID" value="NZ_BMQM01000013.1"/>
</dbReference>
<dbReference type="Pfam" id="PF01593">
    <property type="entry name" value="Amino_oxidase"/>
    <property type="match status" value="1"/>
</dbReference>
<evidence type="ECO:0000259" key="1">
    <source>
        <dbReference type="Pfam" id="PF01593"/>
    </source>
</evidence>
<dbReference type="PANTHER" id="PTHR16128">
    <property type="entry name" value="FAD/NAD(P)-BINDING OXIDOREDUCTASE FAMILY PROTEIN"/>
    <property type="match status" value="1"/>
</dbReference>
<sequence length="354" mass="37788">MTQADVLVVGAGLGGLAFAQDAARAGLRVALLDKARGVSGRAATRRVTLPDGPEVRLDHGARFFTARSDRARTLAEGGVRDGWNAVWTRGVARWQAGQVTLPDDGHPRYAPPAGMSALGRTLARGLDVKTGVTVTSLERLNATQGGGWRVHSREGQAWDAARLILNVPAPQLLALLATLDPGSPDAVPAVLHGHDSGEAARQAGPVTYDPCWAAGVILHQDVPADWRALRPDHPVLEWIAREHTKRPDGAPPALTLHATPAWTRANLERTPEQVLPDLLAAAQDILGPLDAAQAFAHRWRYSIPAVTAPGPCHWDADLNLGWCGDWFTPDPHGPRVESALLSGWALARRVTGTD</sequence>
<accession>A0ABQ2RV72</accession>
<dbReference type="EMBL" id="BMQM01000013">
    <property type="protein sequence ID" value="GGR59816.1"/>
    <property type="molecule type" value="Genomic_DNA"/>
</dbReference>
<evidence type="ECO:0000313" key="2">
    <source>
        <dbReference type="EMBL" id="GGR59816.1"/>
    </source>
</evidence>
<protein>
    <recommendedName>
        <fullName evidence="1">Amine oxidase domain-containing protein</fullName>
    </recommendedName>
</protein>
<name>A0ABQ2RV72_9DEIO</name>
<proteinExistence type="predicted"/>
<dbReference type="Proteomes" id="UP000634308">
    <property type="component" value="Unassembled WGS sequence"/>
</dbReference>
<dbReference type="PANTHER" id="PTHR16128:SF5">
    <property type="entry name" value="FAD_NAD(P)-BINDING OXIDOREDUCTASE FAMILY PROTEIN"/>
    <property type="match status" value="1"/>
</dbReference>
<dbReference type="Gene3D" id="3.90.660.10">
    <property type="match status" value="1"/>
</dbReference>
<dbReference type="Gene3D" id="3.50.50.60">
    <property type="entry name" value="FAD/NAD(P)-binding domain"/>
    <property type="match status" value="1"/>
</dbReference>